<dbReference type="InterPro" id="IPR008978">
    <property type="entry name" value="HSP20-like_chaperone"/>
</dbReference>
<reference evidence="5 6" key="1">
    <citation type="submission" date="2020-02" db="EMBL/GenBank/DDBJ databases">
        <title>Genome sequences of Thiorhodococcus mannitoliphagus and Thiorhodococcus minor, purple sulfur photosynthetic bacteria in the gammaproteobacterial family, Chromatiaceae.</title>
        <authorList>
            <person name="Aviles F.A."/>
            <person name="Meyer T.E."/>
            <person name="Kyndt J.A."/>
        </authorList>
    </citation>
    <scope>NUCLEOTIDE SEQUENCE [LARGE SCALE GENOMIC DNA]</scope>
    <source>
        <strain evidence="5 6">DSM 11518</strain>
    </source>
</reference>
<dbReference type="EMBL" id="JAAIJQ010000012">
    <property type="protein sequence ID" value="NEV61447.1"/>
    <property type="molecule type" value="Genomic_DNA"/>
</dbReference>
<proteinExistence type="inferred from homology"/>
<comment type="similarity">
    <text evidence="2 3">Belongs to the small heat shock protein (HSP20) family.</text>
</comment>
<evidence type="ECO:0000256" key="2">
    <source>
        <dbReference type="PROSITE-ProRule" id="PRU00285"/>
    </source>
</evidence>
<evidence type="ECO:0000256" key="1">
    <source>
        <dbReference type="ARBA" id="ARBA00023016"/>
    </source>
</evidence>
<keyword evidence="1" id="KW-0346">Stress response</keyword>
<dbReference type="InterPro" id="IPR002068">
    <property type="entry name" value="A-crystallin/Hsp20_dom"/>
</dbReference>
<dbReference type="Pfam" id="PF00011">
    <property type="entry name" value="HSP20"/>
    <property type="match status" value="1"/>
</dbReference>
<feature type="domain" description="SHSP" evidence="4">
    <location>
        <begin position="50"/>
        <end position="160"/>
    </location>
</feature>
<dbReference type="InterPro" id="IPR044587">
    <property type="entry name" value="HSP21-like"/>
</dbReference>
<gene>
    <name evidence="5" type="ORF">G3446_05985</name>
</gene>
<evidence type="ECO:0000313" key="6">
    <source>
        <dbReference type="Proteomes" id="UP000483379"/>
    </source>
</evidence>
<evidence type="ECO:0000256" key="3">
    <source>
        <dbReference type="RuleBase" id="RU003616"/>
    </source>
</evidence>
<sequence>MKTKRREMTEAVPRRDISLFDEMDRLFDTMAHRGWMHPFREILPDWTGLDETLAMTPKVDVVDREAEILVRAEVPGVDKDNLQVELAGDLLTITGERKHEETKEEGAFYRSEIAQGSFTRTIRLPAEVAFEETQAEFKDGLLEIHLPKTQKTERRRIDVK</sequence>
<protein>
    <submittedName>
        <fullName evidence="5">Hsp20/alpha crystallin family protein</fullName>
    </submittedName>
</protein>
<dbReference type="SUPFAM" id="SSF49764">
    <property type="entry name" value="HSP20-like chaperones"/>
    <property type="match status" value="1"/>
</dbReference>
<dbReference type="PANTHER" id="PTHR46733:SF4">
    <property type="entry name" value="HEAT SHOCK PROTEIN 21, CHLOROPLASTIC"/>
    <property type="match status" value="1"/>
</dbReference>
<accession>A0A6M0JYK3</accession>
<dbReference type="AlphaFoldDB" id="A0A6M0JYK3"/>
<dbReference type="GO" id="GO:0009408">
    <property type="term" value="P:response to heat"/>
    <property type="evidence" value="ECO:0007669"/>
    <property type="project" value="InterPro"/>
</dbReference>
<dbReference type="RefSeq" id="WP_164451681.1">
    <property type="nucleotide sequence ID" value="NZ_JAAIJQ010000012.1"/>
</dbReference>
<name>A0A6M0JYK3_9GAMM</name>
<dbReference type="PROSITE" id="PS01031">
    <property type="entry name" value="SHSP"/>
    <property type="match status" value="1"/>
</dbReference>
<organism evidence="5 6">
    <name type="scientific">Thiorhodococcus minor</name>
    <dbReference type="NCBI Taxonomy" id="57489"/>
    <lineage>
        <taxon>Bacteria</taxon>
        <taxon>Pseudomonadati</taxon>
        <taxon>Pseudomonadota</taxon>
        <taxon>Gammaproteobacteria</taxon>
        <taxon>Chromatiales</taxon>
        <taxon>Chromatiaceae</taxon>
        <taxon>Thiorhodococcus</taxon>
    </lineage>
</organism>
<dbReference type="PANTHER" id="PTHR46733">
    <property type="entry name" value="26.5 KDA HEAT SHOCK PROTEIN, MITOCHONDRIAL"/>
    <property type="match status" value="1"/>
</dbReference>
<dbReference type="Gene3D" id="2.60.40.790">
    <property type="match status" value="1"/>
</dbReference>
<dbReference type="CDD" id="cd06464">
    <property type="entry name" value="ACD_sHsps-like"/>
    <property type="match status" value="1"/>
</dbReference>
<comment type="caution">
    <text evidence="5">The sequence shown here is derived from an EMBL/GenBank/DDBJ whole genome shotgun (WGS) entry which is preliminary data.</text>
</comment>
<evidence type="ECO:0000259" key="4">
    <source>
        <dbReference type="PROSITE" id="PS01031"/>
    </source>
</evidence>
<keyword evidence="6" id="KW-1185">Reference proteome</keyword>
<evidence type="ECO:0000313" key="5">
    <source>
        <dbReference type="EMBL" id="NEV61447.1"/>
    </source>
</evidence>
<dbReference type="Proteomes" id="UP000483379">
    <property type="component" value="Unassembled WGS sequence"/>
</dbReference>